<keyword evidence="4" id="KW-0833">Ubl conjugation pathway</keyword>
<dbReference type="OrthoDB" id="7851174at2759"/>
<proteinExistence type="predicted"/>
<dbReference type="EC" id="2.3.2.23" evidence="1"/>
<dbReference type="Pfam" id="PF00179">
    <property type="entry name" value="UQ_con"/>
    <property type="match status" value="1"/>
</dbReference>
<keyword evidence="9" id="KW-1185">Reference proteome</keyword>
<dbReference type="Proteomes" id="UP000284842">
    <property type="component" value="Unassembled WGS sequence"/>
</dbReference>
<evidence type="ECO:0000313" key="9">
    <source>
        <dbReference type="Proteomes" id="UP000284842"/>
    </source>
</evidence>
<feature type="domain" description="UBC core" evidence="7">
    <location>
        <begin position="8"/>
        <end position="154"/>
    </location>
</feature>
<dbReference type="SUPFAM" id="SSF54495">
    <property type="entry name" value="UBC-like"/>
    <property type="match status" value="1"/>
</dbReference>
<sequence>MPPAMNMMTQKRIRREIADLKKEDLGEITLEPLESDMHIWKGSIPGPQGSVYDGGIFDVEIQLPQDYPFSAPRVVFKTRIYHMNISESGSICIDILKHNWSPALSLFKVMLSLSSLLTDPNPKDPLVPNIATQYTRNRKVHDATARKWTEMYARKAPPPPPPVAAPIPTSTIVVIDSSPPQPSASRSKGKARDEAPANAGSSSSQANRAGGSATEVIVLSDSEDEGAGQGKGKKRKRGEVAAPTADNSGASSAVPRVVPGEVLDLTESDTEKDKAPVPAKKARTRKPPSKAETSAPTRRSTRRRGAQDNAEPMDE</sequence>
<dbReference type="STRING" id="181874.A0A409VSU7"/>
<evidence type="ECO:0000313" key="8">
    <source>
        <dbReference type="EMBL" id="PPQ69342.1"/>
    </source>
</evidence>
<gene>
    <name evidence="8" type="ORF">CVT24_001637</name>
</gene>
<dbReference type="Gene3D" id="3.10.110.10">
    <property type="entry name" value="Ubiquitin Conjugating Enzyme"/>
    <property type="match status" value="1"/>
</dbReference>
<dbReference type="PANTHER" id="PTHR24068">
    <property type="entry name" value="UBIQUITIN-CONJUGATING ENZYME E2"/>
    <property type="match status" value="1"/>
</dbReference>
<evidence type="ECO:0000256" key="1">
    <source>
        <dbReference type="ARBA" id="ARBA00012486"/>
    </source>
</evidence>
<dbReference type="InterPro" id="IPR016135">
    <property type="entry name" value="UBQ-conjugating_enzyme/RWD"/>
</dbReference>
<evidence type="ECO:0000256" key="6">
    <source>
        <dbReference type="SAM" id="MobiDB-lite"/>
    </source>
</evidence>
<feature type="region of interest" description="Disordered" evidence="6">
    <location>
        <begin position="173"/>
        <end position="315"/>
    </location>
</feature>
<dbReference type="PROSITE" id="PS50127">
    <property type="entry name" value="UBC_2"/>
    <property type="match status" value="1"/>
</dbReference>
<evidence type="ECO:0000259" key="7">
    <source>
        <dbReference type="PROSITE" id="PS50127"/>
    </source>
</evidence>
<protein>
    <recommendedName>
        <fullName evidence="1">E2 ubiquitin-conjugating enzyme</fullName>
        <ecNumber evidence="1">2.3.2.23</ecNumber>
    </recommendedName>
</protein>
<dbReference type="GO" id="GO:0061631">
    <property type="term" value="F:ubiquitin conjugating enzyme activity"/>
    <property type="evidence" value="ECO:0007669"/>
    <property type="project" value="UniProtKB-EC"/>
</dbReference>
<reference evidence="8 9" key="1">
    <citation type="journal article" date="2018" name="Evol. Lett.">
        <title>Horizontal gene cluster transfer increased hallucinogenic mushroom diversity.</title>
        <authorList>
            <person name="Reynolds H.T."/>
            <person name="Vijayakumar V."/>
            <person name="Gluck-Thaler E."/>
            <person name="Korotkin H.B."/>
            <person name="Matheny P.B."/>
            <person name="Slot J.C."/>
        </authorList>
    </citation>
    <scope>NUCLEOTIDE SEQUENCE [LARGE SCALE GENOMIC DNA]</scope>
    <source>
        <strain evidence="8 9">2629</strain>
    </source>
</reference>
<name>A0A409VSU7_9AGAR</name>
<keyword evidence="2" id="KW-0808">Transferase</keyword>
<comment type="caution">
    <text evidence="8">The sequence shown here is derived from an EMBL/GenBank/DDBJ whole genome shotgun (WGS) entry which is preliminary data.</text>
</comment>
<evidence type="ECO:0000256" key="3">
    <source>
        <dbReference type="ARBA" id="ARBA00022741"/>
    </source>
</evidence>
<keyword evidence="5" id="KW-0067">ATP-binding</keyword>
<dbReference type="GO" id="GO:0005524">
    <property type="term" value="F:ATP binding"/>
    <property type="evidence" value="ECO:0007669"/>
    <property type="project" value="UniProtKB-KW"/>
</dbReference>
<dbReference type="InterPro" id="IPR000608">
    <property type="entry name" value="UBC"/>
</dbReference>
<organism evidence="8 9">
    <name type="scientific">Panaeolus cyanescens</name>
    <dbReference type="NCBI Taxonomy" id="181874"/>
    <lineage>
        <taxon>Eukaryota</taxon>
        <taxon>Fungi</taxon>
        <taxon>Dikarya</taxon>
        <taxon>Basidiomycota</taxon>
        <taxon>Agaricomycotina</taxon>
        <taxon>Agaricomycetes</taxon>
        <taxon>Agaricomycetidae</taxon>
        <taxon>Agaricales</taxon>
        <taxon>Agaricineae</taxon>
        <taxon>Galeropsidaceae</taxon>
        <taxon>Panaeolus</taxon>
    </lineage>
</organism>
<dbReference type="AlphaFoldDB" id="A0A409VSU7"/>
<dbReference type="SMART" id="SM00212">
    <property type="entry name" value="UBCc"/>
    <property type="match status" value="1"/>
</dbReference>
<keyword evidence="3" id="KW-0547">Nucleotide-binding</keyword>
<evidence type="ECO:0000256" key="4">
    <source>
        <dbReference type="ARBA" id="ARBA00022786"/>
    </source>
</evidence>
<evidence type="ECO:0000256" key="5">
    <source>
        <dbReference type="ARBA" id="ARBA00022840"/>
    </source>
</evidence>
<accession>A0A409VSU7</accession>
<dbReference type="FunFam" id="3.10.110.10:FF:000060">
    <property type="entry name" value="Ubiquitin conjugating enzyme (UbcB)"/>
    <property type="match status" value="1"/>
</dbReference>
<evidence type="ECO:0000256" key="2">
    <source>
        <dbReference type="ARBA" id="ARBA00022679"/>
    </source>
</evidence>
<dbReference type="InParanoid" id="A0A409VSU7"/>
<dbReference type="EMBL" id="NHTK01005987">
    <property type="protein sequence ID" value="PPQ69342.1"/>
    <property type="molecule type" value="Genomic_DNA"/>
</dbReference>